<gene>
    <name evidence="2" type="ORF">PSIN1315_LOCUS9759</name>
</gene>
<dbReference type="AlphaFoldDB" id="A0A7S3BV96"/>
<evidence type="ECO:0000313" key="2">
    <source>
        <dbReference type="EMBL" id="CAE0144224.1"/>
    </source>
</evidence>
<sequence>MVLACTHACARGNRASRAATPSVAQVSPQPSLWDTPVQKESRAGSTLAAPRAPLPARLWVVAGRSSLLACVGRRRAMLSRVACALARRAPKGARGMGGSAGPADAGRAVTYEGVTVQDADPTMKTIAVILGTTMWCVTARGRAEHASKDLLPVRPAGSDLWTPHGAHAQVRTARSGQLPVI</sequence>
<evidence type="ECO:0000256" key="1">
    <source>
        <dbReference type="SAM" id="MobiDB-lite"/>
    </source>
</evidence>
<proteinExistence type="predicted"/>
<dbReference type="EMBL" id="HBHY01015154">
    <property type="protein sequence ID" value="CAE0144224.1"/>
    <property type="molecule type" value="Transcribed_RNA"/>
</dbReference>
<organism evidence="2">
    <name type="scientific">Prasinoderma singulare</name>
    <dbReference type="NCBI Taxonomy" id="676789"/>
    <lineage>
        <taxon>Eukaryota</taxon>
        <taxon>Viridiplantae</taxon>
        <taxon>Prasinodermophyta</taxon>
        <taxon>Prasinodermophyceae</taxon>
        <taxon>Prasinodermales</taxon>
        <taxon>Prasinodermaceae</taxon>
        <taxon>Prasinoderma</taxon>
    </lineage>
</organism>
<protein>
    <submittedName>
        <fullName evidence="2">Uncharacterized protein</fullName>
    </submittedName>
</protein>
<reference evidence="2" key="1">
    <citation type="submission" date="2021-01" db="EMBL/GenBank/DDBJ databases">
        <authorList>
            <person name="Corre E."/>
            <person name="Pelletier E."/>
            <person name="Niang G."/>
            <person name="Scheremetjew M."/>
            <person name="Finn R."/>
            <person name="Kale V."/>
            <person name="Holt S."/>
            <person name="Cochrane G."/>
            <person name="Meng A."/>
            <person name="Brown T."/>
            <person name="Cohen L."/>
        </authorList>
    </citation>
    <scope>NUCLEOTIDE SEQUENCE</scope>
    <source>
        <strain evidence="2">RCC927</strain>
    </source>
</reference>
<feature type="region of interest" description="Disordered" evidence="1">
    <location>
        <begin position="16"/>
        <end position="48"/>
    </location>
</feature>
<name>A0A7S3BV96_9VIRI</name>
<feature type="compositionally biased region" description="Polar residues" evidence="1">
    <location>
        <begin position="22"/>
        <end position="32"/>
    </location>
</feature>
<accession>A0A7S3BV96</accession>